<evidence type="ECO:0000313" key="3">
    <source>
        <dbReference type="EMBL" id="BDD00228.1"/>
    </source>
</evidence>
<dbReference type="Gene3D" id="2.70.70.10">
    <property type="entry name" value="Glucose Permease (Domain IIA)"/>
    <property type="match status" value="1"/>
</dbReference>
<name>A0ABN6LAG7_9BACT</name>
<dbReference type="InterPro" id="IPR011055">
    <property type="entry name" value="Dup_hybrid_motif"/>
</dbReference>
<keyword evidence="1" id="KW-0732">Signal</keyword>
<reference evidence="3 4" key="1">
    <citation type="submission" date="2021-12" db="EMBL/GenBank/DDBJ databases">
        <title>Genome sequencing of bacteria with rrn-lacking chromosome and rrn-plasmid.</title>
        <authorList>
            <person name="Anda M."/>
            <person name="Iwasaki W."/>
        </authorList>
    </citation>
    <scope>NUCLEOTIDE SEQUENCE [LARGE SCALE GENOMIC DNA]</scope>
    <source>
        <strain evidence="3 4">NBRC 101262</strain>
    </source>
</reference>
<evidence type="ECO:0000313" key="4">
    <source>
        <dbReference type="Proteomes" id="UP001354989"/>
    </source>
</evidence>
<accession>A0ABN6LAG7</accession>
<dbReference type="Proteomes" id="UP001354989">
    <property type="component" value="Chromosome"/>
</dbReference>
<dbReference type="PANTHER" id="PTHR21666:SF289">
    <property type="entry name" value="L-ALA--D-GLU ENDOPEPTIDASE"/>
    <property type="match status" value="1"/>
</dbReference>
<dbReference type="SUPFAM" id="SSF51261">
    <property type="entry name" value="Duplicated hybrid motif"/>
    <property type="match status" value="1"/>
</dbReference>
<gene>
    <name evidence="3" type="ORF">PEPS_25080</name>
</gene>
<dbReference type="PANTHER" id="PTHR21666">
    <property type="entry name" value="PEPTIDASE-RELATED"/>
    <property type="match status" value="1"/>
</dbReference>
<dbReference type="EMBL" id="AP025292">
    <property type="protein sequence ID" value="BDD00228.1"/>
    <property type="molecule type" value="Genomic_DNA"/>
</dbReference>
<organism evidence="3 4">
    <name type="scientific">Persicobacter psychrovividus</name>
    <dbReference type="NCBI Taxonomy" id="387638"/>
    <lineage>
        <taxon>Bacteria</taxon>
        <taxon>Pseudomonadati</taxon>
        <taxon>Bacteroidota</taxon>
        <taxon>Cytophagia</taxon>
        <taxon>Cytophagales</taxon>
        <taxon>Persicobacteraceae</taxon>
        <taxon>Persicobacter</taxon>
    </lineage>
</organism>
<feature type="domain" description="M23ase beta-sheet core" evidence="2">
    <location>
        <begin position="145"/>
        <end position="240"/>
    </location>
</feature>
<proteinExistence type="predicted"/>
<protein>
    <submittedName>
        <fullName evidence="3">Peptidase M23</fullName>
    </submittedName>
</protein>
<dbReference type="InterPro" id="IPR016047">
    <property type="entry name" value="M23ase_b-sheet_dom"/>
</dbReference>
<evidence type="ECO:0000259" key="2">
    <source>
        <dbReference type="Pfam" id="PF01551"/>
    </source>
</evidence>
<dbReference type="InterPro" id="IPR050570">
    <property type="entry name" value="Cell_wall_metabolism_enzyme"/>
</dbReference>
<keyword evidence="4" id="KW-1185">Reference proteome</keyword>
<dbReference type="Pfam" id="PF01551">
    <property type="entry name" value="Peptidase_M23"/>
    <property type="match status" value="1"/>
</dbReference>
<dbReference type="CDD" id="cd12797">
    <property type="entry name" value="M23_peptidase"/>
    <property type="match status" value="1"/>
</dbReference>
<evidence type="ECO:0000256" key="1">
    <source>
        <dbReference type="ARBA" id="ARBA00022729"/>
    </source>
</evidence>
<sequence length="246" mass="27090">MMLLFVSLSLMFTVSLFLSKTILSQWFDPTFVQTQQDRTLIELRTKVDSLQMAMVRRDMFMRNVEDILAGVDGKAEEEEREELQAVIKEKDLTKQAAIDSAFRADFANVSLDDIEGNVGEGPLSEMSFFKPADGMLSGGFDPAKDHFGVDIVAKKDEPIKAVADGTVLMATWTQATGNVLLVQHSNNMISVYKHNAALLATEGQHVQAGDIIAIMGNSGELTTGPHLHFEIWLNGHAANPVDFIAF</sequence>